<dbReference type="SUPFAM" id="SSF46548">
    <property type="entry name" value="alpha-helical ferredoxin"/>
    <property type="match status" value="1"/>
</dbReference>
<dbReference type="PRINTS" id="PR00419">
    <property type="entry name" value="ADXRDTASE"/>
</dbReference>
<dbReference type="Gene3D" id="3.50.50.60">
    <property type="entry name" value="FAD/NAD(P)-binding domain"/>
    <property type="match status" value="2"/>
</dbReference>
<feature type="domain" description="FAD/NAD(P)-binding" evidence="1">
    <location>
        <begin position="135"/>
        <end position="436"/>
    </location>
</feature>
<evidence type="ECO:0000259" key="2">
    <source>
        <dbReference type="Pfam" id="PF14691"/>
    </source>
</evidence>
<reference evidence="3 4" key="1">
    <citation type="submission" date="2016-09" db="EMBL/GenBank/DDBJ databases">
        <title>Draft genome sequence for the type strain of Desulfuribacillus alkaliarsenatis AHT28, an obligately anaerobic, sulfidogenic bacterium isolated from Russian soda lake sediments.</title>
        <authorList>
            <person name="Abin C.A."/>
            <person name="Hollibaugh J.T."/>
        </authorList>
    </citation>
    <scope>NUCLEOTIDE SEQUENCE [LARGE SCALE GENOMIC DNA]</scope>
    <source>
        <strain evidence="3 4">AHT28</strain>
    </source>
</reference>
<dbReference type="GO" id="GO:0051536">
    <property type="term" value="F:iron-sulfur cluster binding"/>
    <property type="evidence" value="ECO:0007669"/>
    <property type="project" value="InterPro"/>
</dbReference>
<dbReference type="Pfam" id="PF07992">
    <property type="entry name" value="Pyr_redox_2"/>
    <property type="match status" value="1"/>
</dbReference>
<keyword evidence="4" id="KW-1185">Reference proteome</keyword>
<sequence>MKIDKQSDFDKENLGFCEIDQGFGIREAIEEAKRCLQCKNPTCRKGCPIDNEIPQFIKALAEGNIGEAGSIIAKRSNLPAVCGRVCPHELQCEGTCVLNIKKKPIKIGKIERFIADFEAEMGISSVEKSKYYEGDVAVIGSGPAGLTVAGDLAKRGFCVTVYESQLEPGGILTYGIPKFRLDREVVRREIKKIENLGVVFKTGVVVGEDITIDEMLNRERFDAVFIGTGTALPKNLNIPGKELTGIMQAMYLLRMVTLFNHGDIDRKEIPIDEGDEVVVIGAGNVAFDAARTALRLGAKQVTIVYRRTRETMPALQSEYEHAMAEGVQFKWLSSPVAFEGDENVRSLQYEVQQVDEEGNITGTGELQTLAADKVVIAIGQRPAAKVISTATDIEVNPEGYVITKERPYGMTTKKGVFAGGDVVHQPATVVLAMKEAQLVAQGIAKYVEAKRLLEELESND</sequence>
<evidence type="ECO:0000313" key="3">
    <source>
        <dbReference type="EMBL" id="OEF97531.1"/>
    </source>
</evidence>
<dbReference type="Gene3D" id="1.10.1060.10">
    <property type="entry name" value="Alpha-helical ferredoxin"/>
    <property type="match status" value="1"/>
</dbReference>
<proteinExistence type="predicted"/>
<dbReference type="GO" id="GO:0016491">
    <property type="term" value="F:oxidoreductase activity"/>
    <property type="evidence" value="ECO:0007669"/>
    <property type="project" value="InterPro"/>
</dbReference>
<evidence type="ECO:0000259" key="1">
    <source>
        <dbReference type="Pfam" id="PF07992"/>
    </source>
</evidence>
<dbReference type="Proteomes" id="UP000094296">
    <property type="component" value="Unassembled WGS sequence"/>
</dbReference>
<feature type="domain" description="Dihydroprymidine dehydrogenase" evidence="2">
    <location>
        <begin position="16"/>
        <end position="122"/>
    </location>
</feature>
<dbReference type="Pfam" id="PF14691">
    <property type="entry name" value="Fer4_20"/>
    <property type="match status" value="1"/>
</dbReference>
<organism evidence="3 4">
    <name type="scientific">Desulfuribacillus alkaliarsenatis</name>
    <dbReference type="NCBI Taxonomy" id="766136"/>
    <lineage>
        <taxon>Bacteria</taxon>
        <taxon>Bacillati</taxon>
        <taxon>Bacillota</taxon>
        <taxon>Desulfuribacillia</taxon>
        <taxon>Desulfuribacillales</taxon>
        <taxon>Desulfuribacillaceae</taxon>
        <taxon>Desulfuribacillus</taxon>
    </lineage>
</organism>
<dbReference type="InterPro" id="IPR028261">
    <property type="entry name" value="DPD_II"/>
</dbReference>
<comment type="caution">
    <text evidence="3">The sequence shown here is derived from an EMBL/GenBank/DDBJ whole genome shotgun (WGS) entry which is preliminary data.</text>
</comment>
<dbReference type="InterPro" id="IPR036188">
    <property type="entry name" value="FAD/NAD-bd_sf"/>
</dbReference>
<protein>
    <submittedName>
        <fullName evidence="3">Pyridine nucleotide-disulfide oxidoreductase</fullName>
    </submittedName>
</protein>
<dbReference type="EMBL" id="MIJE01000011">
    <property type="protein sequence ID" value="OEF97531.1"/>
    <property type="molecule type" value="Genomic_DNA"/>
</dbReference>
<evidence type="ECO:0000313" key="4">
    <source>
        <dbReference type="Proteomes" id="UP000094296"/>
    </source>
</evidence>
<dbReference type="InterPro" id="IPR023753">
    <property type="entry name" value="FAD/NAD-binding_dom"/>
</dbReference>
<accession>A0A1E5G3B6</accession>
<dbReference type="SUPFAM" id="SSF51971">
    <property type="entry name" value="Nucleotide-binding domain"/>
    <property type="match status" value="1"/>
</dbReference>
<dbReference type="PANTHER" id="PTHR42783:SF3">
    <property type="entry name" value="GLUTAMATE SYNTHASE [NADPH] SMALL CHAIN-RELATED"/>
    <property type="match status" value="1"/>
</dbReference>
<dbReference type="PANTHER" id="PTHR42783">
    <property type="entry name" value="GLUTAMATE SYNTHASE [NADPH] SMALL CHAIN"/>
    <property type="match status" value="1"/>
</dbReference>
<dbReference type="RefSeq" id="WP_069642929.1">
    <property type="nucleotide sequence ID" value="NZ_MIJE01000011.1"/>
</dbReference>
<dbReference type="AlphaFoldDB" id="A0A1E5G3B6"/>
<dbReference type="STRING" id="766136.BHF68_04815"/>
<dbReference type="OrthoDB" id="9803192at2"/>
<name>A0A1E5G3B6_9FIRM</name>
<gene>
    <name evidence="3" type="ORF">BHF68_04815</name>
</gene>
<dbReference type="InterPro" id="IPR009051">
    <property type="entry name" value="Helical_ferredxn"/>
</dbReference>